<dbReference type="InterPro" id="IPR003711">
    <property type="entry name" value="CarD-like/TRCF_RID"/>
</dbReference>
<dbReference type="EMBL" id="QVLX01000003">
    <property type="protein sequence ID" value="RGE87919.1"/>
    <property type="molecule type" value="Genomic_DNA"/>
</dbReference>
<evidence type="ECO:0000313" key="2">
    <source>
        <dbReference type="EMBL" id="RGE87919.1"/>
    </source>
</evidence>
<dbReference type="Gene3D" id="1.20.58.1290">
    <property type="entry name" value="CarD-like, C-terminal domain"/>
    <property type="match status" value="1"/>
</dbReference>
<dbReference type="Proteomes" id="UP000261080">
    <property type="component" value="Unassembled WGS sequence"/>
</dbReference>
<dbReference type="GeneID" id="97191638"/>
<dbReference type="PANTHER" id="PTHR38447">
    <property type="entry name" value="TRANSCRIPTION FACTOR YDEB-RELATED"/>
    <property type="match status" value="1"/>
</dbReference>
<dbReference type="RefSeq" id="WP_024731645.1">
    <property type="nucleotide sequence ID" value="NZ_BAABYU010000001.1"/>
</dbReference>
<evidence type="ECO:0000313" key="3">
    <source>
        <dbReference type="Proteomes" id="UP000261080"/>
    </source>
</evidence>
<dbReference type="InterPro" id="IPR036101">
    <property type="entry name" value="CarD-like/TRCF_RID_sf"/>
</dbReference>
<dbReference type="AlphaFoldDB" id="A0A3E3K380"/>
<keyword evidence="3" id="KW-1185">Reference proteome</keyword>
<dbReference type="OrthoDB" id="9786074at2"/>
<dbReference type="GO" id="GO:0009303">
    <property type="term" value="P:rRNA transcription"/>
    <property type="evidence" value="ECO:0007669"/>
    <property type="project" value="TreeGrafter"/>
</dbReference>
<dbReference type="SUPFAM" id="SSF141259">
    <property type="entry name" value="CarD-like"/>
    <property type="match status" value="1"/>
</dbReference>
<organism evidence="2 3">
    <name type="scientific">Sellimonas intestinalis</name>
    <dbReference type="NCBI Taxonomy" id="1653434"/>
    <lineage>
        <taxon>Bacteria</taxon>
        <taxon>Bacillati</taxon>
        <taxon>Bacillota</taxon>
        <taxon>Clostridia</taxon>
        <taxon>Lachnospirales</taxon>
        <taxon>Lachnospiraceae</taxon>
        <taxon>Sellimonas</taxon>
    </lineage>
</organism>
<dbReference type="InterPro" id="IPR052531">
    <property type="entry name" value="CarD-like_regulator"/>
</dbReference>
<protein>
    <submittedName>
        <fullName evidence="2">CarD family transcriptional regulator</fullName>
    </submittedName>
</protein>
<feature type="domain" description="CarD-like/TRCF RNAP-interacting" evidence="1">
    <location>
        <begin position="1"/>
        <end position="113"/>
    </location>
</feature>
<dbReference type="PANTHER" id="PTHR38447:SF1">
    <property type="entry name" value="RNA POLYMERASE-BINDING TRANSCRIPTION FACTOR CARD"/>
    <property type="match status" value="1"/>
</dbReference>
<name>A0A3E3K380_9FIRM</name>
<reference evidence="2 3" key="1">
    <citation type="submission" date="2018-08" db="EMBL/GenBank/DDBJ databases">
        <title>A genome reference for cultivated species of the human gut microbiota.</title>
        <authorList>
            <person name="Zou Y."/>
            <person name="Xue W."/>
            <person name="Luo G."/>
        </authorList>
    </citation>
    <scope>NUCLEOTIDE SEQUENCE [LARGE SCALE GENOMIC DNA]</scope>
    <source>
        <strain evidence="2 3">AF37-2AT</strain>
    </source>
</reference>
<comment type="caution">
    <text evidence="2">The sequence shown here is derived from an EMBL/GenBank/DDBJ whole genome shotgun (WGS) entry which is preliminary data.</text>
</comment>
<accession>A0A3E3K380</accession>
<sequence length="166" mass="18968">MFKIGEYVVYGHNGVCQVTEIGPLKTVTKDEGKLYYTLIPYGVKGSTVFAPVDSQKLPLRRILSREEALALIDEMQEIAVLGITEERKREETYKNALKTCDCKKLVSLIKTIYQRKQEREAKGKRLTAADSRYFRTAEHALYDELAAALETESEKIRDYIIEKIGN</sequence>
<dbReference type="Pfam" id="PF02559">
    <property type="entry name" value="CarD_TRCF_RID"/>
    <property type="match status" value="1"/>
</dbReference>
<dbReference type="Gene3D" id="2.40.10.170">
    <property type="match status" value="1"/>
</dbReference>
<proteinExistence type="predicted"/>
<gene>
    <name evidence="2" type="ORF">DW016_07360</name>
</gene>
<evidence type="ECO:0000259" key="1">
    <source>
        <dbReference type="SMART" id="SM01058"/>
    </source>
</evidence>
<dbReference type="InterPro" id="IPR042215">
    <property type="entry name" value="CarD-like_C"/>
</dbReference>
<dbReference type="SMART" id="SM01058">
    <property type="entry name" value="CarD_TRCF"/>
    <property type="match status" value="1"/>
</dbReference>